<protein>
    <submittedName>
        <fullName evidence="1">Uncharacterized protein</fullName>
    </submittedName>
</protein>
<name>A0AAD9WZF1_9ROSI</name>
<dbReference type="EMBL" id="JANJYI010000005">
    <property type="protein sequence ID" value="KAK2648077.1"/>
    <property type="molecule type" value="Genomic_DNA"/>
</dbReference>
<comment type="caution">
    <text evidence="1">The sequence shown here is derived from an EMBL/GenBank/DDBJ whole genome shotgun (WGS) entry which is preliminary data.</text>
</comment>
<reference evidence="1" key="1">
    <citation type="journal article" date="2023" name="Plant J.">
        <title>Genome sequences and population genomics provide insights into the demographic history, inbreeding, and mutation load of two 'living fossil' tree species of Dipteronia.</title>
        <authorList>
            <person name="Feng Y."/>
            <person name="Comes H.P."/>
            <person name="Chen J."/>
            <person name="Zhu S."/>
            <person name="Lu R."/>
            <person name="Zhang X."/>
            <person name="Li P."/>
            <person name="Qiu J."/>
            <person name="Olsen K.M."/>
            <person name="Qiu Y."/>
        </authorList>
    </citation>
    <scope>NUCLEOTIDE SEQUENCE</scope>
    <source>
        <strain evidence="1">KIB01</strain>
    </source>
</reference>
<organism evidence="1 2">
    <name type="scientific">Dipteronia dyeriana</name>
    <dbReference type="NCBI Taxonomy" id="168575"/>
    <lineage>
        <taxon>Eukaryota</taxon>
        <taxon>Viridiplantae</taxon>
        <taxon>Streptophyta</taxon>
        <taxon>Embryophyta</taxon>
        <taxon>Tracheophyta</taxon>
        <taxon>Spermatophyta</taxon>
        <taxon>Magnoliopsida</taxon>
        <taxon>eudicotyledons</taxon>
        <taxon>Gunneridae</taxon>
        <taxon>Pentapetalae</taxon>
        <taxon>rosids</taxon>
        <taxon>malvids</taxon>
        <taxon>Sapindales</taxon>
        <taxon>Sapindaceae</taxon>
        <taxon>Hippocastanoideae</taxon>
        <taxon>Acereae</taxon>
        <taxon>Dipteronia</taxon>
    </lineage>
</organism>
<keyword evidence="2" id="KW-1185">Reference proteome</keyword>
<dbReference type="AlphaFoldDB" id="A0AAD9WZF1"/>
<accession>A0AAD9WZF1</accession>
<sequence>MEVVVVEMCILQAKRVGFRFGYEMGKIWGGIWWEMVEMGGLKTTQWWTCRTRAGHEKTKKPLRKWPETRLEIAPSKPRKSMPEVGAGLWPHREIAYVTGDEYGLVIRVKSALRSLKLGQQRRKKEVEKKV</sequence>
<dbReference type="Proteomes" id="UP001280121">
    <property type="component" value="Unassembled WGS sequence"/>
</dbReference>
<evidence type="ECO:0000313" key="1">
    <source>
        <dbReference type="EMBL" id="KAK2648077.1"/>
    </source>
</evidence>
<proteinExistence type="predicted"/>
<gene>
    <name evidence="1" type="ORF">Ddye_015566</name>
</gene>
<evidence type="ECO:0000313" key="2">
    <source>
        <dbReference type="Proteomes" id="UP001280121"/>
    </source>
</evidence>